<reference evidence="1" key="1">
    <citation type="submission" date="2024-12" db="EMBL/GenBank/DDBJ databases">
        <authorList>
            <person name="Wu N."/>
        </authorList>
    </citation>
    <scope>NUCLEOTIDE SEQUENCE</scope>
    <source>
        <strain evidence="1">P15</strain>
    </source>
</reference>
<accession>A0ACC7NXX4</accession>
<evidence type="ECO:0000313" key="1">
    <source>
        <dbReference type="EMBL" id="MFM9329629.1"/>
    </source>
</evidence>
<sequence length="241" mass="27274">MLGWGQITIRAVGALIMLFVLTRILGKKQISQLTFFEYITGIVIGDLAGFLSTDVEADYMHGVIAMIVWFSIPLLAELLAMKSKVVRNLLEGKGTVFIKSGKVLERNLRKERYTTDELLEQLRTKSVFNPADVEFAILEASGDLSVMLKEENQPLTPKDIGQHPKRIRPPQAVIMDGTVQDEGLNALGFNRQWLEQRLQQSGTKVDDVFLAVADENGGMYTDFYKDNFKPPVKRRKWRGRN</sequence>
<dbReference type="Proteomes" id="UP001631969">
    <property type="component" value="Unassembled WGS sequence"/>
</dbReference>
<dbReference type="EMBL" id="JBJURJ010000009">
    <property type="protein sequence ID" value="MFM9329629.1"/>
    <property type="molecule type" value="Genomic_DNA"/>
</dbReference>
<evidence type="ECO:0000313" key="2">
    <source>
        <dbReference type="Proteomes" id="UP001631969"/>
    </source>
</evidence>
<protein>
    <submittedName>
        <fullName evidence="1">DUF421 domain-containing protein</fullName>
    </submittedName>
</protein>
<gene>
    <name evidence="1" type="ORF">ACI1P1_15145</name>
</gene>
<proteinExistence type="predicted"/>
<comment type="caution">
    <text evidence="1">The sequence shown here is derived from an EMBL/GenBank/DDBJ whole genome shotgun (WGS) entry which is preliminary data.</text>
</comment>
<keyword evidence="2" id="KW-1185">Reference proteome</keyword>
<name>A0ACC7NXX4_9BACL</name>
<organism evidence="1 2">
    <name type="scientific">Paenibacillus mesotrionivorans</name>
    <dbReference type="NCBI Taxonomy" id="3160968"/>
    <lineage>
        <taxon>Bacteria</taxon>
        <taxon>Bacillati</taxon>
        <taxon>Bacillota</taxon>
        <taxon>Bacilli</taxon>
        <taxon>Bacillales</taxon>
        <taxon>Paenibacillaceae</taxon>
        <taxon>Paenibacillus</taxon>
    </lineage>
</organism>